<keyword evidence="2" id="KW-1185">Reference proteome</keyword>
<dbReference type="Proteomes" id="UP001180724">
    <property type="component" value="Unassembled WGS sequence"/>
</dbReference>
<dbReference type="Gene3D" id="3.40.50.1000">
    <property type="entry name" value="HAD superfamily/HAD-like"/>
    <property type="match status" value="1"/>
</dbReference>
<dbReference type="PRINTS" id="PR00413">
    <property type="entry name" value="HADHALOGNASE"/>
</dbReference>
<dbReference type="InterPro" id="IPR036412">
    <property type="entry name" value="HAD-like_sf"/>
</dbReference>
<proteinExistence type="predicted"/>
<evidence type="ECO:0000313" key="1">
    <source>
        <dbReference type="EMBL" id="MDT0615360.1"/>
    </source>
</evidence>
<protein>
    <submittedName>
        <fullName evidence="1">HAD family phosphatase</fullName>
    </submittedName>
</protein>
<dbReference type="InterPro" id="IPR006439">
    <property type="entry name" value="HAD-SF_hydro_IA"/>
</dbReference>
<dbReference type="Pfam" id="PF00702">
    <property type="entry name" value="Hydrolase"/>
    <property type="match status" value="1"/>
</dbReference>
<dbReference type="PANTHER" id="PTHR47829">
    <property type="entry name" value="HYDROLASE, PUTATIVE (AFU_ORTHOLOGUE AFUA_1G12880)-RELATED"/>
    <property type="match status" value="1"/>
</dbReference>
<gene>
    <name evidence="1" type="ORF">RM812_34990</name>
</gene>
<sequence>MIWFDFGGVLSPPLAELYASYELKTGITPEQLAGAMKTVSDEMGMPPLAPVELASISEAEWGRGLARALVTDHPGIDLSRARLETFGEQWFEGIKANPVMMDAVRCLRESGITVGILSNNVVEWEAYWRLMVEPAGEIDFLIDSCKVGFRKPDPQIFRLAARTADIAPGQCVLVDDLAVNCEAAEAEGWRAVHFRDDRQALRDLGRLTGLSAAFENLPSLSRA</sequence>
<name>A0ABU3AZT2_9ACTN</name>
<dbReference type="NCBIfam" id="TIGR01509">
    <property type="entry name" value="HAD-SF-IA-v3"/>
    <property type="match status" value="1"/>
</dbReference>
<dbReference type="PANTHER" id="PTHR47829:SF1">
    <property type="entry name" value="HAD FAMILY PHOSPHATASE"/>
    <property type="match status" value="1"/>
</dbReference>
<reference evidence="1" key="1">
    <citation type="submission" date="2024-05" db="EMBL/GenBank/DDBJ databases">
        <title>30 novel species of actinomycetes from the DSMZ collection.</title>
        <authorList>
            <person name="Nouioui I."/>
        </authorList>
    </citation>
    <scope>NUCLEOTIDE SEQUENCE</scope>
    <source>
        <strain evidence="1">DSM 40712</strain>
    </source>
</reference>
<dbReference type="Gene3D" id="1.10.150.240">
    <property type="entry name" value="Putative phosphatase, domain 2"/>
    <property type="match status" value="1"/>
</dbReference>
<dbReference type="InterPro" id="IPR052898">
    <property type="entry name" value="ACAD10-like"/>
</dbReference>
<evidence type="ECO:0000313" key="2">
    <source>
        <dbReference type="Proteomes" id="UP001180724"/>
    </source>
</evidence>
<dbReference type="SUPFAM" id="SSF56784">
    <property type="entry name" value="HAD-like"/>
    <property type="match status" value="1"/>
</dbReference>
<accession>A0ABU3AZT2</accession>
<dbReference type="RefSeq" id="WP_311582465.1">
    <property type="nucleotide sequence ID" value="NZ_JAVRFH010000059.1"/>
</dbReference>
<dbReference type="CDD" id="cd02603">
    <property type="entry name" value="HAD_sEH-N_like"/>
    <property type="match status" value="1"/>
</dbReference>
<dbReference type="EMBL" id="JAVRFH010000059">
    <property type="protein sequence ID" value="MDT0615360.1"/>
    <property type="molecule type" value="Genomic_DNA"/>
</dbReference>
<dbReference type="InterPro" id="IPR023214">
    <property type="entry name" value="HAD_sf"/>
</dbReference>
<organism evidence="1 2">
    <name type="scientific">Streptomyces lancefieldiae</name>
    <dbReference type="NCBI Taxonomy" id="3075520"/>
    <lineage>
        <taxon>Bacteria</taxon>
        <taxon>Bacillati</taxon>
        <taxon>Actinomycetota</taxon>
        <taxon>Actinomycetes</taxon>
        <taxon>Kitasatosporales</taxon>
        <taxon>Streptomycetaceae</taxon>
        <taxon>Streptomyces</taxon>
    </lineage>
</organism>
<dbReference type="InterPro" id="IPR023198">
    <property type="entry name" value="PGP-like_dom2"/>
</dbReference>
<comment type="caution">
    <text evidence="1">The sequence shown here is derived from an EMBL/GenBank/DDBJ whole genome shotgun (WGS) entry which is preliminary data.</text>
</comment>